<accession>A0A6P9FKA7</accession>
<feature type="domain" description="Homeobox" evidence="8">
    <location>
        <begin position="103"/>
        <end position="163"/>
    </location>
</feature>
<dbReference type="SUPFAM" id="SSF46689">
    <property type="entry name" value="Homeodomain-like"/>
    <property type="match status" value="2"/>
</dbReference>
<dbReference type="RefSeq" id="XP_035583588.1">
    <property type="nucleotide sequence ID" value="XM_035727695.1"/>
</dbReference>
<protein>
    <submittedName>
        <fullName evidence="10">Double homeobox protein 4C-like</fullName>
    </submittedName>
</protein>
<keyword evidence="3 5" id="KW-0371">Homeobox</keyword>
<dbReference type="Proteomes" id="UP000515165">
    <property type="component" value="Chromosome 5"/>
</dbReference>
<dbReference type="GO" id="GO:0000981">
    <property type="term" value="F:DNA-binding transcription factor activity, RNA polymerase II-specific"/>
    <property type="evidence" value="ECO:0007669"/>
    <property type="project" value="TreeGrafter"/>
</dbReference>
<evidence type="ECO:0000256" key="3">
    <source>
        <dbReference type="ARBA" id="ARBA00023155"/>
    </source>
</evidence>
<feature type="compositionally biased region" description="Polar residues" evidence="7">
    <location>
        <begin position="72"/>
        <end position="99"/>
    </location>
</feature>
<dbReference type="InterPro" id="IPR009057">
    <property type="entry name" value="Homeodomain-like_sf"/>
</dbReference>
<reference evidence="10" key="1">
    <citation type="submission" date="2025-08" db="UniProtKB">
        <authorList>
            <consortium name="RefSeq"/>
        </authorList>
    </citation>
    <scope>IDENTIFICATION</scope>
    <source>
        <tissue evidence="10">Blood</tissue>
    </source>
</reference>
<dbReference type="GO" id="GO:0000977">
    <property type="term" value="F:RNA polymerase II transcription regulatory region sequence-specific DNA binding"/>
    <property type="evidence" value="ECO:0007669"/>
    <property type="project" value="TreeGrafter"/>
</dbReference>
<dbReference type="InterPro" id="IPR051306">
    <property type="entry name" value="Homeobox_regulator"/>
</dbReference>
<keyword evidence="4 5" id="KW-0539">Nucleus</keyword>
<dbReference type="PROSITE" id="PS50071">
    <property type="entry name" value="HOMEOBOX_2"/>
    <property type="match status" value="2"/>
</dbReference>
<name>A0A6P9FKA7_ZALCA</name>
<evidence type="ECO:0000313" key="9">
    <source>
        <dbReference type="Proteomes" id="UP000515165"/>
    </source>
</evidence>
<dbReference type="GeneID" id="113938926"/>
<dbReference type="GO" id="GO:0005634">
    <property type="term" value="C:nucleus"/>
    <property type="evidence" value="ECO:0007669"/>
    <property type="project" value="UniProtKB-SubCell"/>
</dbReference>
<dbReference type="PANTHER" id="PTHR46123:SF3">
    <property type="entry name" value="DOUBLE HOMEOBOX PROTEIN 1-RELATED"/>
    <property type="match status" value="1"/>
</dbReference>
<evidence type="ECO:0000259" key="8">
    <source>
        <dbReference type="PROSITE" id="PS50071"/>
    </source>
</evidence>
<evidence type="ECO:0000256" key="4">
    <source>
        <dbReference type="ARBA" id="ARBA00023242"/>
    </source>
</evidence>
<evidence type="ECO:0000313" key="10">
    <source>
        <dbReference type="RefSeq" id="XP_035583588.1"/>
    </source>
</evidence>
<dbReference type="Gene3D" id="1.10.10.60">
    <property type="entry name" value="Homeodomain-like"/>
    <property type="match status" value="2"/>
</dbReference>
<feature type="region of interest" description="Disordered" evidence="7">
    <location>
        <begin position="158"/>
        <end position="179"/>
    </location>
</feature>
<evidence type="ECO:0000256" key="6">
    <source>
        <dbReference type="RuleBase" id="RU000682"/>
    </source>
</evidence>
<evidence type="ECO:0000256" key="7">
    <source>
        <dbReference type="SAM" id="MobiDB-lite"/>
    </source>
</evidence>
<keyword evidence="2 5" id="KW-0238">DNA-binding</keyword>
<keyword evidence="9" id="KW-1185">Reference proteome</keyword>
<dbReference type="OrthoDB" id="9750223at2759"/>
<evidence type="ECO:0000256" key="1">
    <source>
        <dbReference type="ARBA" id="ARBA00004123"/>
    </source>
</evidence>
<feature type="domain" description="Homeobox" evidence="8">
    <location>
        <begin position="13"/>
        <end position="73"/>
    </location>
</feature>
<dbReference type="Pfam" id="PF00046">
    <property type="entry name" value="Homeodomain"/>
    <property type="match status" value="2"/>
</dbReference>
<dbReference type="InterPro" id="IPR001356">
    <property type="entry name" value="HD"/>
</dbReference>
<proteinExistence type="predicted"/>
<evidence type="ECO:0000256" key="5">
    <source>
        <dbReference type="PROSITE-ProRule" id="PRU00108"/>
    </source>
</evidence>
<feature type="DNA-binding region" description="Homeobox" evidence="5">
    <location>
        <begin position="105"/>
        <end position="164"/>
    </location>
</feature>
<feature type="region of interest" description="Disordered" evidence="7">
    <location>
        <begin position="72"/>
        <end position="115"/>
    </location>
</feature>
<comment type="subcellular location">
    <subcellularLocation>
        <location evidence="1 5 6">Nucleus</location>
    </subcellularLocation>
</comment>
<feature type="DNA-binding region" description="Homeobox" evidence="5">
    <location>
        <begin position="15"/>
        <end position="74"/>
    </location>
</feature>
<gene>
    <name evidence="10" type="primary">LOC113938926</name>
</gene>
<dbReference type="SMART" id="SM00389">
    <property type="entry name" value="HOX"/>
    <property type="match status" value="2"/>
</dbReference>
<dbReference type="AlphaFoldDB" id="A0A6P9FKA7"/>
<organism evidence="9 10">
    <name type="scientific">Zalophus californianus</name>
    <name type="common">California sealion</name>
    <dbReference type="NCBI Taxonomy" id="9704"/>
    <lineage>
        <taxon>Eukaryota</taxon>
        <taxon>Metazoa</taxon>
        <taxon>Chordata</taxon>
        <taxon>Craniata</taxon>
        <taxon>Vertebrata</taxon>
        <taxon>Euteleostomi</taxon>
        <taxon>Mammalia</taxon>
        <taxon>Eutheria</taxon>
        <taxon>Laurasiatheria</taxon>
        <taxon>Carnivora</taxon>
        <taxon>Caniformia</taxon>
        <taxon>Pinnipedia</taxon>
        <taxon>Otariidae</taxon>
        <taxon>Zalophus</taxon>
    </lineage>
</organism>
<evidence type="ECO:0000256" key="2">
    <source>
        <dbReference type="ARBA" id="ARBA00023125"/>
    </source>
</evidence>
<sequence length="446" mass="48510">MAPTSTSKISLPCGSRRRRLVLKPTQQGALHALFQQNPYPGIATRERLARELDIPESRIQVWFQNQRTRQLRQSRLGSAKSQGQGPTHGQEQPPSWTQEHFTKDGRRKRTSISPSQTSILLQAFEKNRFPSIATREHLASLTGLPESRIQVWFQNRRARHPGQSRSGPMKDMEANPKPSPYVRVPVEPGLLARVPVSSPQLALSNTLGSMQGFPAGTTPVPCMGFAPPVFCGGPGSQALGAMMVPPTQGGQGGDNFPAAKGLRSCYLTGPTLVGSLFIRHALLCPPSQGEHQQQHECTGMTPLPFQDYPQPLADNPCQGLKEAGHAGRNSTTQCSGEGSQLVIGTGQAQDGAFLQPAHAEMPGWQQQSLPTAWLSATLNPEHQTSAEASSFLEELFTATEMEEDTHPILSGCLPQEDPLGPLETPLSEEEFHTLLAMLHDSTWPQA</sequence>
<dbReference type="KEGG" id="zca:113938926"/>
<dbReference type="CDD" id="cd00086">
    <property type="entry name" value="homeodomain"/>
    <property type="match status" value="2"/>
</dbReference>
<dbReference type="PANTHER" id="PTHR46123">
    <property type="entry name" value="MIX-TYPE HOMEOBOX GENE 1-RELATED"/>
    <property type="match status" value="1"/>
</dbReference>